<evidence type="ECO:0000313" key="1">
    <source>
        <dbReference type="EMBL" id="ROO00429.1"/>
    </source>
</evidence>
<dbReference type="AlphaFoldDB" id="A0A423NQB0"/>
<reference evidence="1 2" key="1">
    <citation type="submission" date="2016-10" db="EMBL/GenBank/DDBJ databases">
        <title>Comparative genome analysis of multiple Pseudomonas spp. focuses on biocontrol and plant growth promoting traits.</title>
        <authorList>
            <person name="Tao X.-Y."/>
            <person name="Taylor C.G."/>
        </authorList>
    </citation>
    <scope>NUCLEOTIDE SEQUENCE [LARGE SCALE GENOMIC DNA]</scope>
    <source>
        <strain evidence="1 2">36G2</strain>
    </source>
</reference>
<proteinExistence type="predicted"/>
<dbReference type="EMBL" id="MOBZ01000087">
    <property type="protein sequence ID" value="ROO00429.1"/>
    <property type="molecule type" value="Genomic_DNA"/>
</dbReference>
<comment type="caution">
    <text evidence="1">The sequence shown here is derived from an EMBL/GenBank/DDBJ whole genome shotgun (WGS) entry which is preliminary data.</text>
</comment>
<organism evidence="1 2">
    <name type="scientific">Pseudomonas fluorescens</name>
    <dbReference type="NCBI Taxonomy" id="294"/>
    <lineage>
        <taxon>Bacteria</taxon>
        <taxon>Pseudomonadati</taxon>
        <taxon>Pseudomonadota</taxon>
        <taxon>Gammaproteobacteria</taxon>
        <taxon>Pseudomonadales</taxon>
        <taxon>Pseudomonadaceae</taxon>
        <taxon>Pseudomonas</taxon>
    </lineage>
</organism>
<protein>
    <submittedName>
        <fullName evidence="1">Uncharacterized protein</fullName>
    </submittedName>
</protein>
<gene>
    <name evidence="1" type="ORF">BK673_29305</name>
</gene>
<name>A0A423NQB0_PSEFL</name>
<dbReference type="Proteomes" id="UP000283619">
    <property type="component" value="Unassembled WGS sequence"/>
</dbReference>
<evidence type="ECO:0000313" key="2">
    <source>
        <dbReference type="Proteomes" id="UP000283619"/>
    </source>
</evidence>
<sequence>MLQVPLEHVHHLLGAHPQVAVGEGAFKVAPLGLTNACGVQETGEATFLKETAQVEALDPFRRPAVLAEHLKNLLLFGAPTPNEPPSPGSWRGGGGSFRRLHPFASRASSTSSETILRAFLSPLKPYSLAANE</sequence>
<accession>A0A423NQB0</accession>